<dbReference type="GO" id="GO:0044613">
    <property type="term" value="C:nuclear pore central transport channel"/>
    <property type="evidence" value="ECO:0007669"/>
    <property type="project" value="TreeGrafter"/>
</dbReference>
<dbReference type="GO" id="GO:0036228">
    <property type="term" value="P:protein localization to nuclear inner membrane"/>
    <property type="evidence" value="ECO:0007669"/>
    <property type="project" value="TreeGrafter"/>
</dbReference>
<dbReference type="EMBL" id="KV454208">
    <property type="protein sequence ID" value="ODQ62197.1"/>
    <property type="molecule type" value="Genomic_DNA"/>
</dbReference>
<dbReference type="GO" id="GO:0006607">
    <property type="term" value="P:NLS-bearing protein import into nucleus"/>
    <property type="evidence" value="ECO:0007669"/>
    <property type="project" value="TreeGrafter"/>
</dbReference>
<dbReference type="PANTHER" id="PTHR13000:SF0">
    <property type="entry name" value="NUCLEOPORIN P54"/>
    <property type="match status" value="1"/>
</dbReference>
<dbReference type="AlphaFoldDB" id="A0A1E3PBD7"/>
<protein>
    <recommendedName>
        <fullName evidence="5">Nucleoporin Nup54 alpha-helical domain-containing protein</fullName>
    </recommendedName>
</protein>
<dbReference type="RefSeq" id="XP_019041404.1">
    <property type="nucleotide sequence ID" value="XM_019181274.1"/>
</dbReference>
<organism evidence="6 7">
    <name type="scientific">Wickerhamomyces anomalus (strain ATCC 58044 / CBS 1984 / NCYC 433 / NRRL Y-366-8)</name>
    <name type="common">Yeast</name>
    <name type="synonym">Hansenula anomala</name>
    <dbReference type="NCBI Taxonomy" id="683960"/>
    <lineage>
        <taxon>Eukaryota</taxon>
        <taxon>Fungi</taxon>
        <taxon>Dikarya</taxon>
        <taxon>Ascomycota</taxon>
        <taxon>Saccharomycotina</taxon>
        <taxon>Saccharomycetes</taxon>
        <taxon>Phaffomycetales</taxon>
        <taxon>Wickerhamomycetaceae</taxon>
        <taxon>Wickerhamomyces</taxon>
    </lineage>
</organism>
<dbReference type="Proteomes" id="UP000094112">
    <property type="component" value="Unassembled WGS sequence"/>
</dbReference>
<feature type="compositionally biased region" description="Low complexity" evidence="4">
    <location>
        <begin position="1"/>
        <end position="48"/>
    </location>
</feature>
<name>A0A1E3PBD7_WICAA</name>
<feature type="region of interest" description="Disordered" evidence="4">
    <location>
        <begin position="1"/>
        <end position="58"/>
    </location>
</feature>
<reference evidence="6 7" key="1">
    <citation type="journal article" date="2016" name="Proc. Natl. Acad. Sci. U.S.A.">
        <title>Comparative genomics of biotechnologically important yeasts.</title>
        <authorList>
            <person name="Riley R."/>
            <person name="Haridas S."/>
            <person name="Wolfe K.H."/>
            <person name="Lopes M.R."/>
            <person name="Hittinger C.T."/>
            <person name="Goeker M."/>
            <person name="Salamov A.A."/>
            <person name="Wisecaver J.H."/>
            <person name="Long T.M."/>
            <person name="Calvey C.H."/>
            <person name="Aerts A.L."/>
            <person name="Barry K.W."/>
            <person name="Choi C."/>
            <person name="Clum A."/>
            <person name="Coughlan A.Y."/>
            <person name="Deshpande S."/>
            <person name="Douglass A.P."/>
            <person name="Hanson S.J."/>
            <person name="Klenk H.-P."/>
            <person name="LaButti K.M."/>
            <person name="Lapidus A."/>
            <person name="Lindquist E.A."/>
            <person name="Lipzen A.M."/>
            <person name="Meier-Kolthoff J.P."/>
            <person name="Ohm R.A."/>
            <person name="Otillar R.P."/>
            <person name="Pangilinan J.L."/>
            <person name="Peng Y."/>
            <person name="Rokas A."/>
            <person name="Rosa C.A."/>
            <person name="Scheuner C."/>
            <person name="Sibirny A.A."/>
            <person name="Slot J.C."/>
            <person name="Stielow J.B."/>
            <person name="Sun H."/>
            <person name="Kurtzman C.P."/>
            <person name="Blackwell M."/>
            <person name="Grigoriev I.V."/>
            <person name="Jeffries T.W."/>
        </authorList>
    </citation>
    <scope>NUCLEOTIDE SEQUENCE [LARGE SCALE GENOMIC DNA]</scope>
    <source>
        <strain evidence="7">ATCC 58044 / CBS 1984 / NCYC 433 / NRRL Y-366-8</strain>
    </source>
</reference>
<dbReference type="GO" id="GO:0006999">
    <property type="term" value="P:nuclear pore organization"/>
    <property type="evidence" value="ECO:0007669"/>
    <property type="project" value="TreeGrafter"/>
</dbReference>
<accession>A0A1E3PBD7</accession>
<evidence type="ECO:0000259" key="5">
    <source>
        <dbReference type="Pfam" id="PF13874"/>
    </source>
</evidence>
<comment type="subcellular location">
    <subcellularLocation>
        <location evidence="1">Nucleus</location>
    </subcellularLocation>
</comment>
<dbReference type="Pfam" id="PF13874">
    <property type="entry name" value="Nup54"/>
    <property type="match status" value="1"/>
</dbReference>
<feature type="compositionally biased region" description="Polar residues" evidence="4">
    <location>
        <begin position="49"/>
        <end position="58"/>
    </location>
</feature>
<evidence type="ECO:0000256" key="1">
    <source>
        <dbReference type="ARBA" id="ARBA00004123"/>
    </source>
</evidence>
<keyword evidence="3" id="KW-0539">Nucleus</keyword>
<evidence type="ECO:0000256" key="4">
    <source>
        <dbReference type="SAM" id="MobiDB-lite"/>
    </source>
</evidence>
<dbReference type="GO" id="GO:0017056">
    <property type="term" value="F:structural constituent of nuclear pore"/>
    <property type="evidence" value="ECO:0007669"/>
    <property type="project" value="TreeGrafter"/>
</dbReference>
<dbReference type="GeneID" id="30198520"/>
<dbReference type="STRING" id="683960.A0A1E3PBD7"/>
<dbReference type="InterPro" id="IPR024864">
    <property type="entry name" value="Nup54/Nup57/Nup44"/>
</dbReference>
<evidence type="ECO:0000256" key="2">
    <source>
        <dbReference type="ARBA" id="ARBA00022448"/>
    </source>
</evidence>
<keyword evidence="2" id="KW-0813">Transport</keyword>
<dbReference type="OrthoDB" id="6162375at2759"/>
<feature type="domain" description="Nucleoporin Nup54 alpha-helical" evidence="5">
    <location>
        <begin position="107"/>
        <end position="241"/>
    </location>
</feature>
<keyword evidence="7" id="KW-1185">Reference proteome</keyword>
<dbReference type="GO" id="GO:0034399">
    <property type="term" value="C:nuclear periphery"/>
    <property type="evidence" value="ECO:0007669"/>
    <property type="project" value="EnsemblFungi"/>
</dbReference>
<gene>
    <name evidence="6" type="ORF">WICANDRAFT_26532</name>
</gene>
<sequence>NTQNNQQQQQQQQQPATTSSQSSQPSFAWSQPSSSQQNNTLQQQQPLSFASNTSQDPRVNSNYAITIQEQLSKVKNSWDPTSQQTALKTFFYNTVPENQSALYTKPANENEEWDKAYAKKPSNNSIPVRAVGFGDLQKRSQTQINHVAQARVILQQISEKNKMLSDKHDLDTASRIIAAKAKHSRISKRILRLVSTLAVLKSKGYQLSPNEEKLIQTFQELLNKSQDPSGLGKSNELWARLAVLKEKAKSLSDQLDNTLGIQNLDNNNVDDINDSEQKQSQILKIAHVLQQQQNGIKYLAEIIENDEKTVQNFLK</sequence>
<proteinExistence type="predicted"/>
<feature type="non-terminal residue" evidence="6">
    <location>
        <position position="1"/>
    </location>
</feature>
<evidence type="ECO:0000313" key="7">
    <source>
        <dbReference type="Proteomes" id="UP000094112"/>
    </source>
</evidence>
<dbReference type="InterPro" id="IPR025712">
    <property type="entry name" value="Nup54_alpha-helical_dom"/>
</dbReference>
<dbReference type="PANTHER" id="PTHR13000">
    <property type="entry name" value="NUCLEOPORIN P54"/>
    <property type="match status" value="1"/>
</dbReference>
<evidence type="ECO:0000256" key="3">
    <source>
        <dbReference type="ARBA" id="ARBA00023242"/>
    </source>
</evidence>
<evidence type="ECO:0000313" key="6">
    <source>
        <dbReference type="EMBL" id="ODQ62197.1"/>
    </source>
</evidence>